<dbReference type="GO" id="GO:0005737">
    <property type="term" value="C:cytoplasm"/>
    <property type="evidence" value="ECO:0007669"/>
    <property type="project" value="TreeGrafter"/>
</dbReference>
<dbReference type="InterPro" id="IPR007053">
    <property type="entry name" value="LRAT_dom"/>
</dbReference>
<evidence type="ECO:0000259" key="4">
    <source>
        <dbReference type="Pfam" id="PF04970"/>
    </source>
</evidence>
<dbReference type="PANTHER" id="PTHR13943">
    <property type="entry name" value="HRAS-LIKE SUPPRESSOR - RELATED"/>
    <property type="match status" value="1"/>
</dbReference>
<reference evidence="5 6" key="1">
    <citation type="submission" date="2020-08" db="EMBL/GenBank/DDBJ databases">
        <title>Oceanospirillum sp. nov. isolated from marine sediment.</title>
        <authorList>
            <person name="Ji X."/>
        </authorList>
    </citation>
    <scope>NUCLEOTIDE SEQUENCE [LARGE SCALE GENOMIC DNA]</scope>
    <source>
        <strain evidence="5 6">D5</strain>
    </source>
</reference>
<dbReference type="Pfam" id="PF04970">
    <property type="entry name" value="LRAT"/>
    <property type="match status" value="1"/>
</dbReference>
<protein>
    <submittedName>
        <fullName evidence="5">Lecithin retinol acyltransferase family protein</fullName>
    </submittedName>
</protein>
<proteinExistence type="predicted"/>
<dbReference type="GO" id="GO:0008970">
    <property type="term" value="F:phospholipase A1 activity"/>
    <property type="evidence" value="ECO:0007669"/>
    <property type="project" value="TreeGrafter"/>
</dbReference>
<name>A0A839IN49_9GAMM</name>
<dbReference type="AlphaFoldDB" id="A0A839IN49"/>
<gene>
    <name evidence="5" type="ORF">H4O21_04785</name>
</gene>
<comment type="caution">
    <text evidence="5">The sequence shown here is derived from an EMBL/GenBank/DDBJ whole genome shotgun (WGS) entry which is preliminary data.</text>
</comment>
<dbReference type="RefSeq" id="WP_182807714.1">
    <property type="nucleotide sequence ID" value="NZ_JACJFM010000004.1"/>
</dbReference>
<dbReference type="Proteomes" id="UP000565262">
    <property type="component" value="Unassembled WGS sequence"/>
</dbReference>
<keyword evidence="6" id="KW-1185">Reference proteome</keyword>
<feature type="domain" description="LRAT" evidence="4">
    <location>
        <begin position="17"/>
        <end position="112"/>
    </location>
</feature>
<dbReference type="Gene3D" id="3.90.1720.10">
    <property type="entry name" value="endopeptidase domain like (from Nostoc punctiforme)"/>
    <property type="match status" value="1"/>
</dbReference>
<keyword evidence="5" id="KW-0012">Acyltransferase</keyword>
<sequence length="177" mass="19537">MSEKHTSEQKQSKLNPCPGDIVVTTFGMYQHWSLVTDQMGVDGRYMLISATKRNGTVKEETWSVVTQGKPTYITRYTLKIPLGDVLKKARGQVDQWRYSVSRNNCEHFVKWATGMKLSSRQVRSCIEGAVVGGVVAGMATKKTRWLNVLGGAVTMAGLAVASSRASKRKVTDYSGTE</sequence>
<dbReference type="PANTHER" id="PTHR13943:SF77">
    <property type="entry name" value="LRAT DOMAIN-CONTAINING PROTEIN"/>
    <property type="match status" value="1"/>
</dbReference>
<dbReference type="EMBL" id="JACJFM010000004">
    <property type="protein sequence ID" value="MBB1485929.1"/>
    <property type="molecule type" value="Genomic_DNA"/>
</dbReference>
<dbReference type="InterPro" id="IPR051496">
    <property type="entry name" value="H-rev107_PLA/AT"/>
</dbReference>
<keyword evidence="3" id="KW-0443">Lipid metabolism</keyword>
<organism evidence="5 6">
    <name type="scientific">Oceanospirillum sediminis</name>
    <dbReference type="NCBI Taxonomy" id="2760088"/>
    <lineage>
        <taxon>Bacteria</taxon>
        <taxon>Pseudomonadati</taxon>
        <taxon>Pseudomonadota</taxon>
        <taxon>Gammaproteobacteria</taxon>
        <taxon>Oceanospirillales</taxon>
        <taxon>Oceanospirillaceae</taxon>
        <taxon>Oceanospirillum</taxon>
    </lineage>
</organism>
<dbReference type="GO" id="GO:0004623">
    <property type="term" value="F:phospholipase A2 activity"/>
    <property type="evidence" value="ECO:0007669"/>
    <property type="project" value="TreeGrafter"/>
</dbReference>
<evidence type="ECO:0000256" key="2">
    <source>
        <dbReference type="ARBA" id="ARBA00022801"/>
    </source>
</evidence>
<evidence type="ECO:0000256" key="1">
    <source>
        <dbReference type="ARBA" id="ARBA00022679"/>
    </source>
</evidence>
<keyword evidence="1 5" id="KW-0808">Transferase</keyword>
<dbReference type="GO" id="GO:0070292">
    <property type="term" value="P:N-acylphosphatidylethanolamine metabolic process"/>
    <property type="evidence" value="ECO:0007669"/>
    <property type="project" value="TreeGrafter"/>
</dbReference>
<evidence type="ECO:0000313" key="5">
    <source>
        <dbReference type="EMBL" id="MBB1485929.1"/>
    </source>
</evidence>
<dbReference type="GO" id="GO:0016410">
    <property type="term" value="F:N-acyltransferase activity"/>
    <property type="evidence" value="ECO:0007669"/>
    <property type="project" value="TreeGrafter"/>
</dbReference>
<accession>A0A839IN49</accession>
<evidence type="ECO:0000313" key="6">
    <source>
        <dbReference type="Proteomes" id="UP000565262"/>
    </source>
</evidence>
<keyword evidence="2" id="KW-0378">Hydrolase</keyword>
<evidence type="ECO:0000256" key="3">
    <source>
        <dbReference type="ARBA" id="ARBA00023098"/>
    </source>
</evidence>